<accession>A0A3G1KQ05</accession>
<dbReference type="Gene3D" id="3.40.50.720">
    <property type="entry name" value="NAD(P)-binding Rossmann-like Domain"/>
    <property type="match status" value="1"/>
</dbReference>
<dbReference type="InterPro" id="IPR004089">
    <property type="entry name" value="MCPsignal_dom"/>
</dbReference>
<evidence type="ECO:0000313" key="4">
    <source>
        <dbReference type="EMBL" id="ATW24559.1"/>
    </source>
</evidence>
<dbReference type="PANTHER" id="PTHR32089">
    <property type="entry name" value="METHYL-ACCEPTING CHEMOTAXIS PROTEIN MCPB"/>
    <property type="match status" value="1"/>
</dbReference>
<sequence>MQNIGIIGAGKGGASILQSFLKIESFKVIGICDVNTSAPGISLAQSFSIPIFNDIAQLLKLPNIDVIIEATGNEKVRQSILDHKAAETSLVDSHAANMMMTLVDSREDMIHRLHIEAENLAETAAKLESIIKQMCIMVQEVTASAMAMAQSTDELMTSARDARLHLGETSEILDFIKNISKKTKLLGLNAAIEAAHAGDQGRGFALVAEEIRNLAENSGSSVEKIVPILMNIENSMSVITEGVSQVGALTQQQASATQEVSSSVQEIEQMGGYLSQLGKNLAALS</sequence>
<protein>
    <recommendedName>
        <fullName evidence="3">Methyl-accepting transducer domain-containing protein</fullName>
    </recommendedName>
</protein>
<dbReference type="InterPro" id="IPR036291">
    <property type="entry name" value="NAD(P)-bd_dom_sf"/>
</dbReference>
<evidence type="ECO:0000256" key="1">
    <source>
        <dbReference type="ARBA" id="ARBA00023224"/>
    </source>
</evidence>
<dbReference type="Pfam" id="PF01408">
    <property type="entry name" value="GFO_IDH_MocA"/>
    <property type="match status" value="1"/>
</dbReference>
<dbReference type="SMART" id="SM00283">
    <property type="entry name" value="MA"/>
    <property type="match status" value="1"/>
</dbReference>
<dbReference type="SUPFAM" id="SSF58104">
    <property type="entry name" value="Methyl-accepting chemotaxis protein (MCP) signaling domain"/>
    <property type="match status" value="1"/>
</dbReference>
<dbReference type="KEGG" id="fwa:DCMF_06970"/>
<name>A0A3G1KQ05_FORW1</name>
<evidence type="ECO:0000313" key="5">
    <source>
        <dbReference type="Proteomes" id="UP000323521"/>
    </source>
</evidence>
<dbReference type="GO" id="GO:0007165">
    <property type="term" value="P:signal transduction"/>
    <property type="evidence" value="ECO:0007669"/>
    <property type="project" value="UniProtKB-KW"/>
</dbReference>
<keyword evidence="1 2" id="KW-0807">Transducer</keyword>
<dbReference type="EMBL" id="CP017634">
    <property type="protein sequence ID" value="ATW24559.1"/>
    <property type="molecule type" value="Genomic_DNA"/>
</dbReference>
<evidence type="ECO:0000259" key="3">
    <source>
        <dbReference type="PROSITE" id="PS50111"/>
    </source>
</evidence>
<dbReference type="InterPro" id="IPR000683">
    <property type="entry name" value="Gfo/Idh/MocA-like_OxRdtase_N"/>
</dbReference>
<dbReference type="PANTHER" id="PTHR32089:SF112">
    <property type="entry name" value="LYSOZYME-LIKE PROTEIN-RELATED"/>
    <property type="match status" value="1"/>
</dbReference>
<feature type="domain" description="Methyl-accepting transducer" evidence="3">
    <location>
        <begin position="103"/>
        <end position="285"/>
    </location>
</feature>
<dbReference type="AlphaFoldDB" id="A0A3G1KQ05"/>
<dbReference type="Pfam" id="PF00015">
    <property type="entry name" value="MCPsignal"/>
    <property type="match status" value="1"/>
</dbReference>
<dbReference type="RefSeq" id="WP_148133757.1">
    <property type="nucleotide sequence ID" value="NZ_CP017634.1"/>
</dbReference>
<dbReference type="SUPFAM" id="SSF51735">
    <property type="entry name" value="NAD(P)-binding Rossmann-fold domains"/>
    <property type="match status" value="1"/>
</dbReference>
<dbReference type="OrthoDB" id="3192at2"/>
<dbReference type="GO" id="GO:0016020">
    <property type="term" value="C:membrane"/>
    <property type="evidence" value="ECO:0007669"/>
    <property type="project" value="InterPro"/>
</dbReference>
<dbReference type="Proteomes" id="UP000323521">
    <property type="component" value="Chromosome"/>
</dbReference>
<reference evidence="4 5" key="1">
    <citation type="submission" date="2016-10" db="EMBL/GenBank/DDBJ databases">
        <title>Complete Genome Sequence of Peptococcaceae strain DCMF.</title>
        <authorList>
            <person name="Edwards R.J."/>
            <person name="Holland S.I."/>
            <person name="Deshpande N.P."/>
            <person name="Wong Y.K."/>
            <person name="Ertan H."/>
            <person name="Manefield M."/>
            <person name="Russell T.L."/>
            <person name="Lee M.J."/>
        </authorList>
    </citation>
    <scope>NUCLEOTIDE SEQUENCE [LARGE SCALE GENOMIC DNA]</scope>
    <source>
        <strain evidence="4 5">DCMF</strain>
    </source>
</reference>
<proteinExistence type="predicted"/>
<dbReference type="PROSITE" id="PS50111">
    <property type="entry name" value="CHEMOTAXIS_TRANSDUC_2"/>
    <property type="match status" value="1"/>
</dbReference>
<keyword evidence="5" id="KW-1185">Reference proteome</keyword>
<gene>
    <name evidence="4" type="ORF">DCMF_06970</name>
</gene>
<evidence type="ECO:0000256" key="2">
    <source>
        <dbReference type="PROSITE-ProRule" id="PRU00284"/>
    </source>
</evidence>
<dbReference type="Gene3D" id="1.10.287.950">
    <property type="entry name" value="Methyl-accepting chemotaxis protein"/>
    <property type="match status" value="1"/>
</dbReference>
<organism evidence="4 5">
    <name type="scientific">Formimonas warabiya</name>
    <dbReference type="NCBI Taxonomy" id="1761012"/>
    <lineage>
        <taxon>Bacteria</taxon>
        <taxon>Bacillati</taxon>
        <taxon>Bacillota</taxon>
        <taxon>Clostridia</taxon>
        <taxon>Eubacteriales</taxon>
        <taxon>Peptococcaceae</taxon>
        <taxon>Candidatus Formimonas</taxon>
    </lineage>
</organism>
<dbReference type="GO" id="GO:0000166">
    <property type="term" value="F:nucleotide binding"/>
    <property type="evidence" value="ECO:0007669"/>
    <property type="project" value="InterPro"/>
</dbReference>